<dbReference type="Proteomes" id="UP000694941">
    <property type="component" value="Unplaced"/>
</dbReference>
<keyword evidence="1" id="KW-0560">Oxidoreductase</keyword>
<dbReference type="PROSITE" id="PS50292">
    <property type="entry name" value="PEROXIDASE_3"/>
    <property type="match status" value="1"/>
</dbReference>
<keyword evidence="2" id="KW-0732">Signal</keyword>
<evidence type="ECO:0000256" key="1">
    <source>
        <dbReference type="ARBA" id="ARBA00022559"/>
    </source>
</evidence>
<accession>A0ABM1SSI6</accession>
<dbReference type="RefSeq" id="XP_022246592.1">
    <property type="nucleotide sequence ID" value="XM_022390884.1"/>
</dbReference>
<evidence type="ECO:0000313" key="3">
    <source>
        <dbReference type="Proteomes" id="UP000694941"/>
    </source>
</evidence>
<feature type="signal peptide" evidence="2">
    <location>
        <begin position="1"/>
        <end position="25"/>
    </location>
</feature>
<dbReference type="CDD" id="cd09823">
    <property type="entry name" value="peroxinectin_like"/>
    <property type="match status" value="1"/>
</dbReference>
<protein>
    <submittedName>
        <fullName evidence="4">Peroxidase-like isoform X1</fullName>
    </submittedName>
</protein>
<name>A0ABM1SSI6_LIMPO</name>
<evidence type="ECO:0000256" key="2">
    <source>
        <dbReference type="SAM" id="SignalP"/>
    </source>
</evidence>
<dbReference type="Gene3D" id="1.10.640.10">
    <property type="entry name" value="Haem peroxidase domain superfamily, animal type"/>
    <property type="match status" value="1"/>
</dbReference>
<dbReference type="PRINTS" id="PR00457">
    <property type="entry name" value="ANPEROXIDASE"/>
</dbReference>
<dbReference type="SUPFAM" id="SSF48113">
    <property type="entry name" value="Heme-dependent peroxidases"/>
    <property type="match status" value="1"/>
</dbReference>
<sequence>MATRRTRSMTWFVLTLWLYTKLIESEETKIVDNMTLNLSRLRNIAFLPESNEKRKSYHVSPGVVDAAVEEARNKLETENTLLVRMMEKYPSSTNALSSGCPALNRHHRRMTANPKISAMENITKLLEFTTIALANRLGVANKDIPNLELDGTKLQNIKEQVVERSADTKCDKRTKFRTIDGSCNNVKHHDWGSALNCMNRILPPDYADGVSNPRKASSGNELPNPRLVSTTIHFEKDVPAGDFTHLLMQWGHFLSHDITFTPSRSFPRGDVALALRKIIDCCAPEDRHNSQCFPFAIPPDDPFFTHYNIRCMDFRRSARCLRSGPGQREQINQITSFIDGSQIYGSFLNISLAIRTFQNGLLKTQTDNQGGEILPGSPNAESDFCSDVANNNICFMAGDIRVNQQPGLTSMHIIWLRQHNRLARQLKQLNPSWDDETLYQEARRIVGAQLQMITYNEFLPVVLGPLFYLTFHLKPLSSGYTSYLKEKDPTILNEFSTAAFRFGHTLIQNNFSQIYSSNNSSNMELQDNFFFPFELYYGQLDSILRGLMKDKGQEFDTFFSNSVTNHLFKRRGEEHGLDIAALNIQRGRDHGLRSYVDYLEYCFLKHLTKFHHLQLTMTKDAQNHFENLYEKVEDIDLFSGGVNERPLNKGIVGPTFGCIIGVQFGLLKFGDRYYFEHGKQSGSFTPDQLREIRKTTLARILCDNSDGFQSISRFPFRPENFERNEVINCNDLPEINLELWS</sequence>
<dbReference type="PANTHER" id="PTHR11475:SF143">
    <property type="entry name" value="PUTATIVE-RELATED"/>
    <property type="match status" value="1"/>
</dbReference>
<dbReference type="PANTHER" id="PTHR11475">
    <property type="entry name" value="OXIDASE/PEROXIDASE"/>
    <property type="match status" value="1"/>
</dbReference>
<dbReference type="InterPro" id="IPR037120">
    <property type="entry name" value="Haem_peroxidase_sf_animal"/>
</dbReference>
<keyword evidence="1" id="KW-0575">Peroxidase</keyword>
<reference evidence="4" key="1">
    <citation type="submission" date="2025-08" db="UniProtKB">
        <authorList>
            <consortium name="RefSeq"/>
        </authorList>
    </citation>
    <scope>IDENTIFICATION</scope>
    <source>
        <tissue evidence="4">Muscle</tissue>
    </source>
</reference>
<dbReference type="InterPro" id="IPR019791">
    <property type="entry name" value="Haem_peroxidase_animal"/>
</dbReference>
<feature type="chain" id="PRO_5046097121" evidence="2">
    <location>
        <begin position="26"/>
        <end position="741"/>
    </location>
</feature>
<organism evidence="3 4">
    <name type="scientific">Limulus polyphemus</name>
    <name type="common">Atlantic horseshoe crab</name>
    <dbReference type="NCBI Taxonomy" id="6850"/>
    <lineage>
        <taxon>Eukaryota</taxon>
        <taxon>Metazoa</taxon>
        <taxon>Ecdysozoa</taxon>
        <taxon>Arthropoda</taxon>
        <taxon>Chelicerata</taxon>
        <taxon>Merostomata</taxon>
        <taxon>Xiphosura</taxon>
        <taxon>Limulidae</taxon>
        <taxon>Limulus</taxon>
    </lineage>
</organism>
<keyword evidence="3" id="KW-1185">Reference proteome</keyword>
<dbReference type="GeneID" id="106463405"/>
<dbReference type="InterPro" id="IPR010255">
    <property type="entry name" value="Haem_peroxidase_sf"/>
</dbReference>
<evidence type="ECO:0000313" key="4">
    <source>
        <dbReference type="RefSeq" id="XP_022246592.1"/>
    </source>
</evidence>
<dbReference type="Pfam" id="PF03098">
    <property type="entry name" value="An_peroxidase"/>
    <property type="match status" value="1"/>
</dbReference>
<gene>
    <name evidence="4" type="primary">LOC106463405</name>
</gene>
<proteinExistence type="predicted"/>